<name>A0A830HQ07_9CHLO</name>
<keyword evidence="2" id="KW-1185">Reference proteome</keyword>
<proteinExistence type="predicted"/>
<dbReference type="Proteomes" id="UP000660262">
    <property type="component" value="Unassembled WGS sequence"/>
</dbReference>
<organism evidence="1 2">
    <name type="scientific">Pycnococcus provasolii</name>
    <dbReference type="NCBI Taxonomy" id="41880"/>
    <lineage>
        <taxon>Eukaryota</taxon>
        <taxon>Viridiplantae</taxon>
        <taxon>Chlorophyta</taxon>
        <taxon>Pseudoscourfieldiophyceae</taxon>
        <taxon>Pseudoscourfieldiales</taxon>
        <taxon>Pycnococcaceae</taxon>
        <taxon>Pycnococcus</taxon>
    </lineage>
</organism>
<comment type="caution">
    <text evidence="1">The sequence shown here is derived from an EMBL/GenBank/DDBJ whole genome shotgun (WGS) entry which is preliminary data.</text>
</comment>
<protein>
    <submittedName>
        <fullName evidence="1">Uncharacterized protein</fullName>
    </submittedName>
</protein>
<dbReference type="Gene3D" id="3.10.180.10">
    <property type="entry name" value="2,3-Dihydroxybiphenyl 1,2-Dioxygenase, domain 1"/>
    <property type="match status" value="1"/>
</dbReference>
<dbReference type="AlphaFoldDB" id="A0A830HQ07"/>
<evidence type="ECO:0000313" key="1">
    <source>
        <dbReference type="EMBL" id="GHP08775.1"/>
    </source>
</evidence>
<dbReference type="EMBL" id="BNJQ01000022">
    <property type="protein sequence ID" value="GHP08775.1"/>
    <property type="molecule type" value="Genomic_DNA"/>
</dbReference>
<dbReference type="InterPro" id="IPR029068">
    <property type="entry name" value="Glyas_Bleomycin-R_OHBP_Dase"/>
</dbReference>
<accession>A0A830HQ07</accession>
<evidence type="ECO:0000313" key="2">
    <source>
        <dbReference type="Proteomes" id="UP000660262"/>
    </source>
</evidence>
<reference evidence="1" key="1">
    <citation type="submission" date="2020-10" db="EMBL/GenBank/DDBJ databases">
        <title>Unveiling of a novel bifunctional photoreceptor, Dualchrome1, isolated from a cosmopolitan green alga.</title>
        <authorList>
            <person name="Suzuki S."/>
            <person name="Kawachi M."/>
        </authorList>
    </citation>
    <scope>NUCLEOTIDE SEQUENCE</scope>
    <source>
        <strain evidence="1">NIES 2893</strain>
    </source>
</reference>
<dbReference type="SUPFAM" id="SSF54593">
    <property type="entry name" value="Glyoxalase/Bleomycin resistance protein/Dihydroxybiphenyl dioxygenase"/>
    <property type="match status" value="1"/>
</dbReference>
<sequence>MPSVCRARLVIHSSGGGGGGGGWCGVRTTHPLSKMFFRRPGSGRKVVMFRLYSGRKTCVHDLVATLDDDDGHGDGFHDVGGALHEKASRRAALLAMSCTIVGTKQAFAATRPSATTTATIILRAASPEKAKAALARAIGDDAEGPAVRFVDALNSSSSATSDAFGGIVVATPNPPRARALAVGEGDRGVSRLNGERCAGDAYRGCAVATAGGIPVYFARGVAKQAAVARVILYTPDVARTAAFYRALGSAAASSKQTGVSPKAAEDPKESADLNERALLAYGNFAVELRRRPVSREQVLASCFDRMVLAVDDVDLRAAAVNQAGASTVVDPDGRNVDLVPVQ</sequence>
<gene>
    <name evidence="1" type="ORF">PPROV_000751200</name>
</gene>